<feature type="transmembrane region" description="Helical" evidence="5">
    <location>
        <begin position="12"/>
        <end position="33"/>
    </location>
</feature>
<dbReference type="EMBL" id="NIPO01000001">
    <property type="protein sequence ID" value="PJR03090.1"/>
    <property type="molecule type" value="Genomic_DNA"/>
</dbReference>
<dbReference type="Proteomes" id="UP000231960">
    <property type="component" value="Unassembled WGS sequence"/>
</dbReference>
<feature type="transmembrane region" description="Helical" evidence="5">
    <location>
        <begin position="78"/>
        <end position="111"/>
    </location>
</feature>
<dbReference type="InterPro" id="IPR006685">
    <property type="entry name" value="MscS_channel_2nd"/>
</dbReference>
<evidence type="ECO:0000256" key="5">
    <source>
        <dbReference type="SAM" id="Phobius"/>
    </source>
</evidence>
<evidence type="ECO:0000256" key="1">
    <source>
        <dbReference type="ARBA" id="ARBA00004370"/>
    </source>
</evidence>
<dbReference type="InterPro" id="IPR010920">
    <property type="entry name" value="LSM_dom_sf"/>
</dbReference>
<sequence length="170" mass="19851">MNFNFSHYEAQIWLTVIAFVIFWLLRFITHRLIKRFASLSKKTERRSNLIKKYVDIFLSTFLIIFIPLVWGVDSKSIFGYLTALTAFIGVALFAQWSILSNVTAGVVMFFSFPYKIGDKIRIQDKDFPIEARIEDIRAFHTMLLTTDGEYISYPNSLFLQKSVVILDQEE</sequence>
<organism evidence="7 8">
    <name type="scientific">Avrilella dinanensis</name>
    <dbReference type="NCBI Taxonomy" id="2008672"/>
    <lineage>
        <taxon>Bacteria</taxon>
        <taxon>Pseudomonadati</taxon>
        <taxon>Bacteroidota</taxon>
        <taxon>Flavobacteriia</taxon>
        <taxon>Flavobacteriales</taxon>
        <taxon>Flavobacteriaceae</taxon>
        <taxon>Avrilella</taxon>
    </lineage>
</organism>
<dbReference type="GO" id="GO:0016020">
    <property type="term" value="C:membrane"/>
    <property type="evidence" value="ECO:0007669"/>
    <property type="project" value="UniProtKB-SubCell"/>
</dbReference>
<comment type="subcellular location">
    <subcellularLocation>
        <location evidence="1">Membrane</location>
    </subcellularLocation>
</comment>
<dbReference type="PANTHER" id="PTHR30221:SF8">
    <property type="entry name" value="SMALL-CONDUCTANCE MECHANOSENSITIVE CHANNEL"/>
    <property type="match status" value="1"/>
</dbReference>
<dbReference type="AlphaFoldDB" id="A0A2M9R2K0"/>
<dbReference type="RefSeq" id="WP_100676660.1">
    <property type="nucleotide sequence ID" value="NZ_NIPO01000001.1"/>
</dbReference>
<dbReference type="InterPro" id="IPR045275">
    <property type="entry name" value="MscS_archaea/bacteria_type"/>
</dbReference>
<keyword evidence="2 5" id="KW-0812">Transmembrane</keyword>
<keyword evidence="8" id="KW-1185">Reference proteome</keyword>
<gene>
    <name evidence="7" type="ORF">CDL10_00220</name>
</gene>
<protein>
    <submittedName>
        <fullName evidence="7">Mechanosensitive ion channel protein MscS</fullName>
    </submittedName>
</protein>
<dbReference type="InterPro" id="IPR023408">
    <property type="entry name" value="MscS_beta-dom_sf"/>
</dbReference>
<dbReference type="SUPFAM" id="SSF50182">
    <property type="entry name" value="Sm-like ribonucleoproteins"/>
    <property type="match status" value="1"/>
</dbReference>
<keyword evidence="3 5" id="KW-1133">Transmembrane helix</keyword>
<evidence type="ECO:0000259" key="6">
    <source>
        <dbReference type="Pfam" id="PF00924"/>
    </source>
</evidence>
<dbReference type="Gene3D" id="2.30.30.60">
    <property type="match status" value="1"/>
</dbReference>
<evidence type="ECO:0000313" key="8">
    <source>
        <dbReference type="Proteomes" id="UP000231960"/>
    </source>
</evidence>
<comment type="caution">
    <text evidence="7">The sequence shown here is derived from an EMBL/GenBank/DDBJ whole genome shotgun (WGS) entry which is preliminary data.</text>
</comment>
<name>A0A2M9R2K0_9FLAO</name>
<dbReference type="Pfam" id="PF00924">
    <property type="entry name" value="MS_channel_2nd"/>
    <property type="match status" value="1"/>
</dbReference>
<keyword evidence="4 5" id="KW-0472">Membrane</keyword>
<evidence type="ECO:0000256" key="3">
    <source>
        <dbReference type="ARBA" id="ARBA00022989"/>
    </source>
</evidence>
<evidence type="ECO:0000256" key="2">
    <source>
        <dbReference type="ARBA" id="ARBA00022692"/>
    </source>
</evidence>
<reference evidence="7 8" key="1">
    <citation type="submission" date="2017-06" db="EMBL/GenBank/DDBJ databases">
        <title>Description of Avrilella dinanensis gen. nov. sp. nov.</title>
        <authorList>
            <person name="Leyer C."/>
            <person name="Sassi M."/>
            <person name="Minet J."/>
            <person name="Kayal S."/>
            <person name="Cattoir V."/>
        </authorList>
    </citation>
    <scope>NUCLEOTIDE SEQUENCE [LARGE SCALE GENOMIC DNA]</scope>
    <source>
        <strain evidence="7 8">UR159</strain>
    </source>
</reference>
<dbReference type="GO" id="GO:0008381">
    <property type="term" value="F:mechanosensitive monoatomic ion channel activity"/>
    <property type="evidence" value="ECO:0007669"/>
    <property type="project" value="InterPro"/>
</dbReference>
<evidence type="ECO:0000313" key="7">
    <source>
        <dbReference type="EMBL" id="PJR03090.1"/>
    </source>
</evidence>
<evidence type="ECO:0000256" key="4">
    <source>
        <dbReference type="ARBA" id="ARBA00023136"/>
    </source>
</evidence>
<dbReference type="Gene3D" id="1.10.287.1260">
    <property type="match status" value="1"/>
</dbReference>
<dbReference type="PANTHER" id="PTHR30221">
    <property type="entry name" value="SMALL-CONDUCTANCE MECHANOSENSITIVE CHANNEL"/>
    <property type="match status" value="1"/>
</dbReference>
<proteinExistence type="predicted"/>
<dbReference type="OrthoDB" id="5705501at2"/>
<feature type="transmembrane region" description="Helical" evidence="5">
    <location>
        <begin position="53"/>
        <end position="72"/>
    </location>
</feature>
<feature type="domain" description="Mechanosensitive ion channel MscS" evidence="6">
    <location>
        <begin position="98"/>
        <end position="163"/>
    </location>
</feature>
<accession>A0A2M9R2K0</accession>